<keyword evidence="3" id="KW-1185">Reference proteome</keyword>
<evidence type="ECO:0000259" key="1">
    <source>
        <dbReference type="Pfam" id="PF00535"/>
    </source>
</evidence>
<accession>A0A7K1T7Y5</accession>
<feature type="domain" description="Glycosyltransferase 2-like" evidence="1">
    <location>
        <begin position="7"/>
        <end position="140"/>
    </location>
</feature>
<gene>
    <name evidence="2" type="ORF">GO707_10975</name>
</gene>
<evidence type="ECO:0000313" key="2">
    <source>
        <dbReference type="EMBL" id="MVN59743.1"/>
    </source>
</evidence>
<dbReference type="SUPFAM" id="SSF53448">
    <property type="entry name" value="Nucleotide-diphospho-sugar transferases"/>
    <property type="match status" value="1"/>
</dbReference>
<comment type="caution">
    <text evidence="2">The sequence shown here is derived from an EMBL/GenBank/DDBJ whole genome shotgun (WGS) entry which is preliminary data.</text>
</comment>
<reference evidence="2 3" key="1">
    <citation type="submission" date="2019-11" db="EMBL/GenBank/DDBJ databases">
        <title>Whole genome shotgun sequencing (WGS) data from Adlercreutzia equolifaciens ResAG-91, Eggerthella lenta MRI-F36, MRI-F37, MRI-F40, ResAG-49, ResAG-88, ResAG-121, ResAG-145, and Gordonibacter sp. ResAG-5, ResAG-26, ResAG-43, ResAG-50, ResAG-59.</title>
        <authorList>
            <person name="Stoll D.A."/>
            <person name="Danylec N."/>
            <person name="Franz C.M.A.P."/>
            <person name="Huch M."/>
        </authorList>
    </citation>
    <scope>NUCLEOTIDE SEQUENCE [LARGE SCALE GENOMIC DNA]</scope>
    <source>
        <strain evidence="2 3">ResAG-91</strain>
    </source>
</reference>
<protein>
    <submittedName>
        <fullName evidence="2">Glycosyltransferase</fullName>
    </submittedName>
</protein>
<proteinExistence type="predicted"/>
<evidence type="ECO:0000313" key="3">
    <source>
        <dbReference type="Proteomes" id="UP000488839"/>
    </source>
</evidence>
<dbReference type="Gene3D" id="3.90.550.10">
    <property type="entry name" value="Spore Coat Polysaccharide Biosynthesis Protein SpsA, Chain A"/>
    <property type="match status" value="1"/>
</dbReference>
<dbReference type="RefSeq" id="WP_157013026.1">
    <property type="nucleotide sequence ID" value="NZ_WPOO01000026.1"/>
</dbReference>
<dbReference type="InterPro" id="IPR001173">
    <property type="entry name" value="Glyco_trans_2-like"/>
</dbReference>
<dbReference type="Proteomes" id="UP000488839">
    <property type="component" value="Unassembled WGS sequence"/>
</dbReference>
<dbReference type="EMBL" id="WPOO01000026">
    <property type="protein sequence ID" value="MVN59743.1"/>
    <property type="molecule type" value="Genomic_DNA"/>
</dbReference>
<name>A0A7K1T7Y5_9ACTN</name>
<sequence length="294" mass="33011">MSQTDITVILTVYNQRPESIETSMRSVAAQTGCTYQLLVADDHSSESFEDEATALASELGISNFTYVRHPENVQTVRNILHALPYAEGQFIKALGAGDALYDESTLAAIVAFCRDNDVHAGFGDIVIDLPDRPSYGAPKRPECYPPEGCCGHRDLLLMQLSTADWIPGCCQFFEKRRLEELLALLAETYEVRYCEDFAETIALLDGDVHHLHRPILLYEWGTGISTGGSIESRKRLYADHERLYRRLHEAHPDDSSYRSAYGKFKLRQFLALKTPLYPLLQKIVAKGYTKAADA</sequence>
<dbReference type="Pfam" id="PF00535">
    <property type="entry name" value="Glycos_transf_2"/>
    <property type="match status" value="1"/>
</dbReference>
<dbReference type="InterPro" id="IPR029044">
    <property type="entry name" value="Nucleotide-diphossugar_trans"/>
</dbReference>
<dbReference type="CDD" id="cd00761">
    <property type="entry name" value="Glyco_tranf_GTA_type"/>
    <property type="match status" value="1"/>
</dbReference>
<organism evidence="2 3">
    <name type="scientific">Adlercreutzia rubneri</name>
    <dbReference type="NCBI Taxonomy" id="2916441"/>
    <lineage>
        <taxon>Bacteria</taxon>
        <taxon>Bacillati</taxon>
        <taxon>Actinomycetota</taxon>
        <taxon>Coriobacteriia</taxon>
        <taxon>Eggerthellales</taxon>
        <taxon>Eggerthellaceae</taxon>
        <taxon>Adlercreutzia</taxon>
    </lineage>
</organism>
<dbReference type="AlphaFoldDB" id="A0A7K1T7Y5"/>